<dbReference type="Proteomes" id="UP000625711">
    <property type="component" value="Unassembled WGS sequence"/>
</dbReference>
<evidence type="ECO:0000313" key="1">
    <source>
        <dbReference type="EMBL" id="KAF7279124.1"/>
    </source>
</evidence>
<comment type="caution">
    <text evidence="1">The sequence shown here is derived from an EMBL/GenBank/DDBJ whole genome shotgun (WGS) entry which is preliminary data.</text>
</comment>
<evidence type="ECO:0000313" key="2">
    <source>
        <dbReference type="Proteomes" id="UP000625711"/>
    </source>
</evidence>
<gene>
    <name evidence="1" type="ORF">GWI33_007538</name>
</gene>
<accession>A0A834IFX8</accession>
<reference evidence="1" key="1">
    <citation type="submission" date="2020-08" db="EMBL/GenBank/DDBJ databases">
        <title>Genome sequencing and assembly of the red palm weevil Rhynchophorus ferrugineus.</title>
        <authorList>
            <person name="Dias G.B."/>
            <person name="Bergman C.M."/>
            <person name="Manee M."/>
        </authorList>
    </citation>
    <scope>NUCLEOTIDE SEQUENCE</scope>
    <source>
        <strain evidence="1">AA-2017</strain>
        <tissue evidence="1">Whole larva</tissue>
    </source>
</reference>
<dbReference type="EMBL" id="JAACXV010000374">
    <property type="protein sequence ID" value="KAF7279124.1"/>
    <property type="molecule type" value="Genomic_DNA"/>
</dbReference>
<sequence>MTPKSEKNYQKTTGERVRVDLIYTVLFISDNAPPTWCPDPPSTGRKPSATAVEAGWQESDLQNGLGAFWVDGRSGCSFRFGAIPTTGGGGKGGEKRGVVTGRVSVQSAKPNFPKSPQTQAAQTSAISGIIIALRSDLSPAGYSLRTTTKVLSNLEKESCREVFCFASFIQYKNLNRI</sequence>
<name>A0A834IFX8_RHYFE</name>
<keyword evidence="2" id="KW-1185">Reference proteome</keyword>
<protein>
    <submittedName>
        <fullName evidence="1">Uncharacterized protein</fullName>
    </submittedName>
</protein>
<dbReference type="AlphaFoldDB" id="A0A834IFX8"/>
<organism evidence="1 2">
    <name type="scientific">Rhynchophorus ferrugineus</name>
    <name type="common">Red palm weevil</name>
    <name type="synonym">Curculio ferrugineus</name>
    <dbReference type="NCBI Taxonomy" id="354439"/>
    <lineage>
        <taxon>Eukaryota</taxon>
        <taxon>Metazoa</taxon>
        <taxon>Ecdysozoa</taxon>
        <taxon>Arthropoda</taxon>
        <taxon>Hexapoda</taxon>
        <taxon>Insecta</taxon>
        <taxon>Pterygota</taxon>
        <taxon>Neoptera</taxon>
        <taxon>Endopterygota</taxon>
        <taxon>Coleoptera</taxon>
        <taxon>Polyphaga</taxon>
        <taxon>Cucujiformia</taxon>
        <taxon>Curculionidae</taxon>
        <taxon>Dryophthorinae</taxon>
        <taxon>Rhynchophorus</taxon>
    </lineage>
</organism>
<proteinExistence type="predicted"/>